<reference evidence="3" key="3">
    <citation type="submission" date="2025-09" db="UniProtKB">
        <authorList>
            <consortium name="Ensembl"/>
        </authorList>
    </citation>
    <scope>IDENTIFICATION</scope>
</reference>
<dbReference type="HOGENOM" id="CLU_054143_0_0_1"/>
<feature type="domain" description="DNA-repair protein Xrcc1 N-terminal" evidence="2">
    <location>
        <begin position="1"/>
        <end position="149"/>
    </location>
</feature>
<dbReference type="GO" id="GO:0000012">
    <property type="term" value="P:single strand break repair"/>
    <property type="evidence" value="ECO:0007669"/>
    <property type="project" value="InterPro"/>
</dbReference>
<dbReference type="SUPFAM" id="SSF49785">
    <property type="entry name" value="Galactose-binding domain-like"/>
    <property type="match status" value="1"/>
</dbReference>
<feature type="region of interest" description="Disordered" evidence="1">
    <location>
        <begin position="153"/>
        <end position="177"/>
    </location>
</feature>
<feature type="compositionally biased region" description="Basic and acidic residues" evidence="1">
    <location>
        <begin position="262"/>
        <end position="273"/>
    </location>
</feature>
<dbReference type="InterPro" id="IPR002706">
    <property type="entry name" value="Xrcc1_N"/>
</dbReference>
<dbReference type="InterPro" id="IPR008979">
    <property type="entry name" value="Galactose-bd-like_sf"/>
</dbReference>
<dbReference type="Proteomes" id="UP000018468">
    <property type="component" value="Linkage group LG3"/>
</dbReference>
<evidence type="ECO:0000256" key="1">
    <source>
        <dbReference type="SAM" id="MobiDB-lite"/>
    </source>
</evidence>
<evidence type="ECO:0000313" key="4">
    <source>
        <dbReference type="Proteomes" id="UP000018468"/>
    </source>
</evidence>
<dbReference type="PANTHER" id="PTHR11370">
    <property type="entry name" value="DNA-REPAIR PROTEIN XRCC1"/>
    <property type="match status" value="1"/>
</dbReference>
<dbReference type="KEGG" id="loc:107076668"/>
<accession>W5MMK4</accession>
<organism evidence="3 4">
    <name type="scientific">Lepisosteus oculatus</name>
    <name type="common">Spotted gar</name>
    <dbReference type="NCBI Taxonomy" id="7918"/>
    <lineage>
        <taxon>Eukaryota</taxon>
        <taxon>Metazoa</taxon>
        <taxon>Chordata</taxon>
        <taxon>Craniata</taxon>
        <taxon>Vertebrata</taxon>
        <taxon>Euteleostomi</taxon>
        <taxon>Actinopterygii</taxon>
        <taxon>Neopterygii</taxon>
        <taxon>Holostei</taxon>
        <taxon>Semionotiformes</taxon>
        <taxon>Lepisosteidae</taxon>
        <taxon>Lepisosteus</taxon>
    </lineage>
</organism>
<dbReference type="Pfam" id="PF01834">
    <property type="entry name" value="XRCC1_N"/>
    <property type="match status" value="1"/>
</dbReference>
<reference evidence="3" key="2">
    <citation type="submission" date="2025-08" db="UniProtKB">
        <authorList>
            <consortium name="Ensembl"/>
        </authorList>
    </citation>
    <scope>IDENTIFICATION</scope>
</reference>
<dbReference type="OrthoDB" id="25840at2759"/>
<dbReference type="AlphaFoldDB" id="W5MMK4"/>
<protein>
    <submittedName>
        <fullName evidence="3">Transient receptor potential cation channel subfamily C member 2b</fullName>
    </submittedName>
</protein>
<dbReference type="PANTHER" id="PTHR11370:SF4">
    <property type="entry name" value="DNA-REPAIR PROTEIN XRCC1 N-TERMINAL DOMAIN-CONTAINING PROTEIN"/>
    <property type="match status" value="1"/>
</dbReference>
<dbReference type="Gene3D" id="2.60.120.260">
    <property type="entry name" value="Galactose-binding domain-like"/>
    <property type="match status" value="1"/>
</dbReference>
<feature type="compositionally biased region" description="Polar residues" evidence="1">
    <location>
        <begin position="164"/>
        <end position="177"/>
    </location>
</feature>
<evidence type="ECO:0000259" key="2">
    <source>
        <dbReference type="Pfam" id="PF01834"/>
    </source>
</evidence>
<dbReference type="Ensembl" id="ENSLOCT00000009624.1">
    <property type="protein sequence ID" value="ENSLOCP00000009613.1"/>
    <property type="gene ID" value="ENSLOCG00000007903.1"/>
</dbReference>
<proteinExistence type="predicted"/>
<dbReference type="GO" id="GO:0003684">
    <property type="term" value="F:damaged DNA binding"/>
    <property type="evidence" value="ECO:0007669"/>
    <property type="project" value="InterPro"/>
</dbReference>
<reference evidence="4" key="1">
    <citation type="submission" date="2011-12" db="EMBL/GenBank/DDBJ databases">
        <title>The Draft Genome of Lepisosteus oculatus.</title>
        <authorList>
            <consortium name="The Broad Institute Genome Assembly &amp; Analysis Group"/>
            <consortium name="Computational R&amp;D Group"/>
            <consortium name="and Sequencing Platform"/>
            <person name="Di Palma F."/>
            <person name="Alfoldi J."/>
            <person name="Johnson J."/>
            <person name="Berlin A."/>
            <person name="Gnerre S."/>
            <person name="Jaffe D."/>
            <person name="MacCallum I."/>
            <person name="Young S."/>
            <person name="Walker B.J."/>
            <person name="Lander E.S."/>
            <person name="Lindblad-Toh K."/>
        </authorList>
    </citation>
    <scope>NUCLEOTIDE SEQUENCE [LARGE SCALE GENOMIC DNA]</scope>
</reference>
<dbReference type="CTD" id="102443350"/>
<dbReference type="GeneID" id="107076668"/>
<feature type="region of interest" description="Disordered" evidence="1">
    <location>
        <begin position="244"/>
        <end position="344"/>
    </location>
</feature>
<dbReference type="RefSeq" id="XP_015196661.1">
    <property type="nucleotide sequence ID" value="XM_015341175.2"/>
</dbReference>
<dbReference type="Bgee" id="ENSLOCG00000007903">
    <property type="expression patterns" value="Expressed in bone element and 13 other cell types or tissues"/>
</dbReference>
<name>W5MMK4_LEPOC</name>
<dbReference type="FunFam" id="2.60.120.260:FF:000025">
    <property type="entry name" value="DNA repair protein XRCC1 isoform X1"/>
    <property type="match status" value="1"/>
</dbReference>
<sequence>MAPVKIKHIVSYSSQDPKSSVENLLVGDSGRPWLCSPRDRSGVLKVELQLDRATAIAYIDIGNCGSAFVQVDVGRSSWAQDQPYVTLLPTATLMSPAESRQGSGRMGVRMFKRADFLSLGADERWDRVRVTCSQPFNRRAQFGLSFLRIRSPPSVDEQEVQADGTGTDNPMSPEQPASKNIGLQVQEWLSSPAVQRTVFGQKMGESSPTSVLTDQCLGDRGEKAPLREGEYLSRTARMLITAARTNRRSLPLPSPSTASSDIQDHSECRHLAQPEEEAGAVIPGSPKDRPIRRQKRKPGSRKWPGQARGAGPCKVARPAADEEPASSSSVKSRPAGSPTDDLETGIPETCCPICEGYFSPDYLPLHASSCQGGVPPAAPGVMGSFTPPQSPGSEQDMVPCPLCSFRYPLAEIQQHASSCGDPETPSWLWVD</sequence>
<evidence type="ECO:0000313" key="3">
    <source>
        <dbReference type="Ensembl" id="ENSLOCP00000009613.1"/>
    </source>
</evidence>
<keyword evidence="4" id="KW-1185">Reference proteome</keyword>
<dbReference type="GeneTree" id="ENSGT01060000248588"/>
<dbReference type="EMBL" id="AHAT01003022">
    <property type="status" value="NOT_ANNOTATED_CDS"/>
    <property type="molecule type" value="Genomic_DNA"/>
</dbReference>
<dbReference type="GO" id="GO:0005634">
    <property type="term" value="C:nucleus"/>
    <property type="evidence" value="ECO:0007669"/>
    <property type="project" value="InterPro"/>
</dbReference>